<keyword evidence="3" id="KW-1185">Reference proteome</keyword>
<dbReference type="Pfam" id="PF13021">
    <property type="entry name" value="DUF3885"/>
    <property type="match status" value="1"/>
</dbReference>
<protein>
    <submittedName>
        <fullName evidence="2">DUF3885 domain-containing protein</fullName>
    </submittedName>
</protein>
<organism evidence="2 3">
    <name type="scientific">Hymenobacter lutimineralis</name>
    <dbReference type="NCBI Taxonomy" id="2606448"/>
    <lineage>
        <taxon>Bacteria</taxon>
        <taxon>Pseudomonadati</taxon>
        <taxon>Bacteroidota</taxon>
        <taxon>Cytophagia</taxon>
        <taxon>Cytophagales</taxon>
        <taxon>Hymenobacteraceae</taxon>
        <taxon>Hymenobacter</taxon>
    </lineage>
</organism>
<accession>A0A5D6V9P2</accession>
<sequence length="206" mass="23834">MFLPLQFFLQQFYPKLLVRAPLFYAWPLSIRFDLQHAELSTSQEAYFDEVVARASQLFGAAFAPHDPVLVVYQQVRYKRYRIRPGNYLLKQFQLTKALIHFQNIPSPYPRIPAPGKWVRASFETSTAQIPLMALLKAISNQDFGRSPALHGRLFFLNQRTGLVFHMYDDRGLDILGPTPSSLRPLYTEHAALLLEYDRARIDALFT</sequence>
<gene>
    <name evidence="2" type="ORF">FY528_05880</name>
</gene>
<dbReference type="InterPro" id="IPR024976">
    <property type="entry name" value="DUF3885"/>
</dbReference>
<evidence type="ECO:0000313" key="2">
    <source>
        <dbReference type="EMBL" id="TYZ11882.1"/>
    </source>
</evidence>
<dbReference type="EMBL" id="VTHL01000004">
    <property type="protein sequence ID" value="TYZ11882.1"/>
    <property type="molecule type" value="Genomic_DNA"/>
</dbReference>
<name>A0A5D6V9P2_9BACT</name>
<dbReference type="AlphaFoldDB" id="A0A5D6V9P2"/>
<proteinExistence type="predicted"/>
<comment type="caution">
    <text evidence="2">The sequence shown here is derived from an EMBL/GenBank/DDBJ whole genome shotgun (WGS) entry which is preliminary data.</text>
</comment>
<evidence type="ECO:0000313" key="3">
    <source>
        <dbReference type="Proteomes" id="UP000322791"/>
    </source>
</evidence>
<dbReference type="Proteomes" id="UP000322791">
    <property type="component" value="Unassembled WGS sequence"/>
</dbReference>
<reference evidence="2 3" key="1">
    <citation type="submission" date="2019-08" db="EMBL/GenBank/DDBJ databases">
        <authorList>
            <person name="Seo M.-J."/>
        </authorList>
    </citation>
    <scope>NUCLEOTIDE SEQUENCE [LARGE SCALE GENOMIC DNA]</scope>
    <source>
        <strain evidence="2 3">KIGAM108</strain>
    </source>
</reference>
<evidence type="ECO:0000259" key="1">
    <source>
        <dbReference type="Pfam" id="PF13021"/>
    </source>
</evidence>
<feature type="domain" description="DUF3885" evidence="1">
    <location>
        <begin position="6"/>
        <end position="197"/>
    </location>
</feature>
<dbReference type="RefSeq" id="WP_149070061.1">
    <property type="nucleotide sequence ID" value="NZ_VTHL01000004.1"/>
</dbReference>